<accession>A0A4S2MLQ1</accession>
<proteinExistence type="predicted"/>
<dbReference type="Proteomes" id="UP000298138">
    <property type="component" value="Unassembled WGS sequence"/>
</dbReference>
<feature type="compositionally biased region" description="Low complexity" evidence="1">
    <location>
        <begin position="113"/>
        <end position="126"/>
    </location>
</feature>
<feature type="compositionally biased region" description="Low complexity" evidence="1">
    <location>
        <begin position="276"/>
        <end position="295"/>
    </location>
</feature>
<evidence type="ECO:0000313" key="2">
    <source>
        <dbReference type="EMBL" id="TGZ77960.1"/>
    </source>
</evidence>
<organism evidence="2 3">
    <name type="scientific">Ascodesmis nigricans</name>
    <dbReference type="NCBI Taxonomy" id="341454"/>
    <lineage>
        <taxon>Eukaryota</taxon>
        <taxon>Fungi</taxon>
        <taxon>Dikarya</taxon>
        <taxon>Ascomycota</taxon>
        <taxon>Pezizomycotina</taxon>
        <taxon>Pezizomycetes</taxon>
        <taxon>Pezizales</taxon>
        <taxon>Ascodesmidaceae</taxon>
        <taxon>Ascodesmis</taxon>
    </lineage>
</organism>
<feature type="region of interest" description="Disordered" evidence="1">
    <location>
        <begin position="1"/>
        <end position="29"/>
    </location>
</feature>
<feature type="compositionally biased region" description="Low complexity" evidence="1">
    <location>
        <begin position="206"/>
        <end position="269"/>
    </location>
</feature>
<gene>
    <name evidence="2" type="ORF">EX30DRAFT_398198</name>
</gene>
<feature type="compositionally biased region" description="Polar residues" evidence="1">
    <location>
        <begin position="193"/>
        <end position="203"/>
    </location>
</feature>
<evidence type="ECO:0008006" key="4">
    <source>
        <dbReference type="Google" id="ProtNLM"/>
    </source>
</evidence>
<feature type="compositionally biased region" description="Low complexity" evidence="1">
    <location>
        <begin position="304"/>
        <end position="317"/>
    </location>
</feature>
<name>A0A4S2MLQ1_9PEZI</name>
<reference evidence="2 3" key="1">
    <citation type="submission" date="2019-04" db="EMBL/GenBank/DDBJ databases">
        <title>Comparative genomics and transcriptomics to analyze fruiting body development in filamentous ascomycetes.</title>
        <authorList>
            <consortium name="DOE Joint Genome Institute"/>
            <person name="Lutkenhaus R."/>
            <person name="Traeger S."/>
            <person name="Breuer J."/>
            <person name="Kuo A."/>
            <person name="Lipzen A."/>
            <person name="Pangilinan J."/>
            <person name="Dilworth D."/>
            <person name="Sandor L."/>
            <person name="Poggeler S."/>
            <person name="Barry K."/>
            <person name="Grigoriev I.V."/>
            <person name="Nowrousian M."/>
        </authorList>
    </citation>
    <scope>NUCLEOTIDE SEQUENCE [LARGE SCALE GENOMIC DNA]</scope>
    <source>
        <strain evidence="2 3">CBS 389.68</strain>
    </source>
</reference>
<evidence type="ECO:0000256" key="1">
    <source>
        <dbReference type="SAM" id="MobiDB-lite"/>
    </source>
</evidence>
<dbReference type="AlphaFoldDB" id="A0A4S2MLQ1"/>
<keyword evidence="3" id="KW-1185">Reference proteome</keyword>
<feature type="region of interest" description="Disordered" evidence="1">
    <location>
        <begin position="105"/>
        <end position="131"/>
    </location>
</feature>
<dbReference type="STRING" id="341454.A0A4S2MLQ1"/>
<dbReference type="EMBL" id="ML220147">
    <property type="protein sequence ID" value="TGZ77960.1"/>
    <property type="molecule type" value="Genomic_DNA"/>
</dbReference>
<evidence type="ECO:0000313" key="3">
    <source>
        <dbReference type="Proteomes" id="UP000298138"/>
    </source>
</evidence>
<protein>
    <recommendedName>
        <fullName evidence="4">Allergen</fullName>
    </recommendedName>
</protein>
<dbReference type="PANTHER" id="PTHR38703:SF1">
    <property type="entry name" value="ALLERGEN"/>
    <property type="match status" value="1"/>
</dbReference>
<dbReference type="InParanoid" id="A0A4S2MLQ1"/>
<dbReference type="PANTHER" id="PTHR38703">
    <property type="entry name" value="CHROMOSOME 8, WHOLE GENOME SHOTGUN SEQUENCE"/>
    <property type="match status" value="1"/>
</dbReference>
<dbReference type="OrthoDB" id="2118965at2759"/>
<feature type="compositionally biased region" description="Basic and acidic residues" evidence="1">
    <location>
        <begin position="7"/>
        <end position="18"/>
    </location>
</feature>
<feature type="region of interest" description="Disordered" evidence="1">
    <location>
        <begin position="181"/>
        <end position="340"/>
    </location>
</feature>
<sequence>MNSIKNAAKDFLHRDGHNTTEASQDFRPAVTQNYIQPTSTSQQTTALDRETHQHHYQTRLQPVRDLVEREAEHVDNVLPVEERVVREGNPGVAEKKLAEERELFQPSTQTLPATHSTLPSTTQTATHTHHHIHETIQPVIEREIIEPTVVHTTKPVHETVEKAPQVHPPTVQPVMTMEEFQRDGGRGGAGKGNYTTTTPSTAGAGNRNNITNKNNMNTTSNPAFGTSNSAITPATPATAPATTTPTTSSPRTTGATTTSSTAPLTRAPAVTDGPGSSISAPYPNSNSNNPITNTTRNASLSSKNNIRNDNNPRNNNVRNDRLHHNHQNYGSGGKDPRYIARDGMRDHGQNALPIVREGRLGGALS</sequence>